<evidence type="ECO:0000313" key="2">
    <source>
        <dbReference type="Proteomes" id="UP000474104"/>
    </source>
</evidence>
<evidence type="ECO:0000313" key="1">
    <source>
        <dbReference type="EMBL" id="NDO71695.1"/>
    </source>
</evidence>
<sequence length="131" mass="15535">MLQFQYIKTEIFSEWYTQTWHKIGKNGMDLRDRLDFSVISKIILDNRKIGAMSQVEYYFCLFQYAFNQTNIKLTMPEDTEVSKIISGQRNVAKDIIYLYQTSSGEAEKLYCVWHGCTLLPCITEYNRKYLP</sequence>
<dbReference type="AlphaFoldDB" id="A0A9X5H8Z4"/>
<reference evidence="1 2" key="1">
    <citation type="submission" date="2019-07" db="EMBL/GenBank/DDBJ databases">
        <title>Draft genome sequences of 15 bacterial species constituting the stable defined intestinal microbiota of the GM15 gnotobiotic mouse model.</title>
        <authorList>
            <person name="Elie C."/>
            <person name="Mathieu A."/>
            <person name="Saliou A."/>
            <person name="Darnaud M."/>
            <person name="Leulier F."/>
            <person name="Tamellini A."/>
        </authorList>
    </citation>
    <scope>NUCLEOTIDE SEQUENCE [LARGE SCALE GENOMIC DNA]</scope>
    <source>
        <strain evidence="2">ASF 502</strain>
    </source>
</reference>
<comment type="caution">
    <text evidence="1">The sequence shown here is derived from an EMBL/GenBank/DDBJ whole genome shotgun (WGS) entry which is preliminary data.</text>
</comment>
<dbReference type="Proteomes" id="UP000474104">
    <property type="component" value="Unassembled WGS sequence"/>
</dbReference>
<organism evidence="1 2">
    <name type="scientific">Schaedlerella arabinosiphila</name>
    <dbReference type="NCBI Taxonomy" id="2044587"/>
    <lineage>
        <taxon>Bacteria</taxon>
        <taxon>Bacillati</taxon>
        <taxon>Bacillota</taxon>
        <taxon>Clostridia</taxon>
        <taxon>Lachnospirales</taxon>
        <taxon>Lachnospiraceae</taxon>
        <taxon>Schaedlerella</taxon>
    </lineage>
</organism>
<proteinExistence type="predicted"/>
<protein>
    <submittedName>
        <fullName evidence="1">Uncharacterized protein</fullName>
    </submittedName>
</protein>
<dbReference type="OrthoDB" id="9947491at2"/>
<accession>A0A9X5H8Z4</accession>
<name>A0A9X5H8Z4_9FIRM</name>
<dbReference type="RefSeq" id="WP_044990922.1">
    <property type="nucleotide sequence ID" value="NZ_VIRB01000143.1"/>
</dbReference>
<dbReference type="EMBL" id="VIRB01000143">
    <property type="protein sequence ID" value="NDO71695.1"/>
    <property type="molecule type" value="Genomic_DNA"/>
</dbReference>
<gene>
    <name evidence="1" type="ORF">FMM80_24800</name>
</gene>